<dbReference type="EMBL" id="CAJNNV010006593">
    <property type="protein sequence ID" value="CAE8593813.1"/>
    <property type="molecule type" value="Genomic_DNA"/>
</dbReference>
<evidence type="ECO:0000313" key="3">
    <source>
        <dbReference type="EMBL" id="CAE8683470.1"/>
    </source>
</evidence>
<dbReference type="AlphaFoldDB" id="A0A813JQV8"/>
<keyword evidence="5" id="KW-1185">Reference proteome</keyword>
<protein>
    <submittedName>
        <fullName evidence="3">Uncharacterized protein</fullName>
    </submittedName>
</protein>
<gene>
    <name evidence="2" type="ORF">PGLA1383_LOCUS12399</name>
    <name evidence="3" type="ORF">PGLA2088_LOCUS23487</name>
</gene>
<sequence>MVRCSARFLVVRKQFVTDRLQFIFCFPSELASIKETARPGRRGLFSLFVDACTDSQTCGTLNWPTDALNTLNFPSFPFKTPPSDPALSTGPGRPSLRRRS</sequence>
<evidence type="ECO:0000256" key="1">
    <source>
        <dbReference type="SAM" id="MobiDB-lite"/>
    </source>
</evidence>
<proteinExistence type="predicted"/>
<reference evidence="3" key="1">
    <citation type="submission" date="2021-02" db="EMBL/GenBank/DDBJ databases">
        <authorList>
            <person name="Dougan E. K."/>
            <person name="Rhodes N."/>
            <person name="Thang M."/>
            <person name="Chan C."/>
        </authorList>
    </citation>
    <scope>NUCLEOTIDE SEQUENCE</scope>
</reference>
<dbReference type="Proteomes" id="UP000626109">
    <property type="component" value="Unassembled WGS sequence"/>
</dbReference>
<organism evidence="3 4">
    <name type="scientific">Polarella glacialis</name>
    <name type="common">Dinoflagellate</name>
    <dbReference type="NCBI Taxonomy" id="89957"/>
    <lineage>
        <taxon>Eukaryota</taxon>
        <taxon>Sar</taxon>
        <taxon>Alveolata</taxon>
        <taxon>Dinophyceae</taxon>
        <taxon>Suessiales</taxon>
        <taxon>Suessiaceae</taxon>
        <taxon>Polarella</taxon>
    </lineage>
</organism>
<comment type="caution">
    <text evidence="3">The sequence shown here is derived from an EMBL/GenBank/DDBJ whole genome shotgun (WGS) entry which is preliminary data.</text>
</comment>
<evidence type="ECO:0000313" key="2">
    <source>
        <dbReference type="EMBL" id="CAE8593813.1"/>
    </source>
</evidence>
<accession>A0A813JQV8</accession>
<evidence type="ECO:0000313" key="4">
    <source>
        <dbReference type="Proteomes" id="UP000626109"/>
    </source>
</evidence>
<feature type="region of interest" description="Disordered" evidence="1">
    <location>
        <begin position="77"/>
        <end position="100"/>
    </location>
</feature>
<name>A0A813JQV8_POLGL</name>
<evidence type="ECO:0000313" key="5">
    <source>
        <dbReference type="Proteomes" id="UP000654075"/>
    </source>
</evidence>
<dbReference type="Proteomes" id="UP000654075">
    <property type="component" value="Unassembled WGS sequence"/>
</dbReference>
<dbReference type="EMBL" id="CAJNNW010026197">
    <property type="protein sequence ID" value="CAE8683470.1"/>
    <property type="molecule type" value="Genomic_DNA"/>
</dbReference>